<dbReference type="RefSeq" id="WP_106870536.1">
    <property type="nucleotide sequence ID" value="NZ_CP053841.1"/>
</dbReference>
<sequence length="139" mass="15724">MIDFTNCEINKFRQYGGANGSKIGIIYNEENYMLKFPPKPTKNFDLSYTNSCFSEYISCHIVNSIGLEAQETLLGSYKDKIVVACKDFVIDDFKLNDFTSLKNSVIDSKTGGKDTTLSEVLYGIENQQIINSDELKKVF</sequence>
<dbReference type="OrthoDB" id="9805913at2"/>
<accession>A0A2P8R2L9</accession>
<reference evidence="2" key="1">
    <citation type="submission" date="2017-10" db="EMBL/GenBank/DDBJ databases">
        <title>Campylobacter species from seals.</title>
        <authorList>
            <person name="Gilbert M.J."/>
            <person name="Zomer A.L."/>
            <person name="Timmerman A.J."/>
            <person name="Duim B."/>
            <person name="Wagenaar J.A."/>
        </authorList>
    </citation>
    <scope>NUCLEOTIDE SEQUENCE [LARGE SCALE GENOMIC DNA]</scope>
    <source>
        <strain evidence="2">17S00004-5</strain>
    </source>
</reference>
<evidence type="ECO:0000313" key="2">
    <source>
        <dbReference type="Proteomes" id="UP000240535"/>
    </source>
</evidence>
<evidence type="ECO:0000313" key="1">
    <source>
        <dbReference type="EMBL" id="PSM52741.1"/>
    </source>
</evidence>
<gene>
    <name evidence="1" type="ORF">CQ405_03160</name>
</gene>
<dbReference type="Gene3D" id="3.30.200.120">
    <property type="match status" value="1"/>
</dbReference>
<organism evidence="1 2">
    <name type="scientific">Campylobacter blaseri</name>
    <dbReference type="NCBI Taxonomy" id="2042961"/>
    <lineage>
        <taxon>Bacteria</taxon>
        <taxon>Pseudomonadati</taxon>
        <taxon>Campylobacterota</taxon>
        <taxon>Epsilonproteobacteria</taxon>
        <taxon>Campylobacterales</taxon>
        <taxon>Campylobacteraceae</taxon>
        <taxon>Campylobacter</taxon>
    </lineage>
</organism>
<keyword evidence="2" id="KW-1185">Reference proteome</keyword>
<dbReference type="AlphaFoldDB" id="A0A2P8R2L9"/>
<name>A0A2P8R2L9_9BACT</name>
<protein>
    <submittedName>
        <fullName evidence="1">Uncharacterized protein</fullName>
    </submittedName>
</protein>
<dbReference type="EMBL" id="PDHH01000002">
    <property type="protein sequence ID" value="PSM52741.1"/>
    <property type="molecule type" value="Genomic_DNA"/>
</dbReference>
<comment type="caution">
    <text evidence="1">The sequence shown here is derived from an EMBL/GenBank/DDBJ whole genome shotgun (WGS) entry which is preliminary data.</text>
</comment>
<dbReference type="Proteomes" id="UP000240535">
    <property type="component" value="Unassembled WGS sequence"/>
</dbReference>
<proteinExistence type="predicted"/>